<evidence type="ECO:0000259" key="5">
    <source>
        <dbReference type="Pfam" id="PF01764"/>
    </source>
</evidence>
<feature type="signal peptide" evidence="4">
    <location>
        <begin position="1"/>
        <end position="17"/>
    </location>
</feature>
<dbReference type="PANTHER" id="PTHR46640:SF1">
    <property type="entry name" value="FUNGAL LIPASE-LIKE DOMAIN-CONTAINING PROTEIN-RELATED"/>
    <property type="match status" value="1"/>
</dbReference>
<feature type="chain" id="PRO_5003291059" description="triacylglycerol lipase" evidence="4">
    <location>
        <begin position="18"/>
        <end position="370"/>
    </location>
</feature>
<dbReference type="InterPro" id="IPR051299">
    <property type="entry name" value="AB_hydrolase_lip/est"/>
</dbReference>
<protein>
    <recommendedName>
        <fullName evidence="1">triacylglycerol lipase</fullName>
        <ecNumber evidence="1">3.1.1.3</ecNumber>
    </recommendedName>
</protein>
<keyword evidence="3" id="KW-0378">Hydrolase</keyword>
<evidence type="ECO:0000256" key="3">
    <source>
        <dbReference type="ARBA" id="ARBA00022801"/>
    </source>
</evidence>
<dbReference type="Pfam" id="PF01764">
    <property type="entry name" value="Lipase_3"/>
    <property type="match status" value="1"/>
</dbReference>
<dbReference type="InParanoid" id="F2Z6D8"/>
<gene>
    <name evidence="6" type="ORF">YALI0_E02640g</name>
</gene>
<organism evidence="6 7">
    <name type="scientific">Yarrowia lipolytica (strain CLIB 122 / E 150)</name>
    <name type="common">Yeast</name>
    <name type="synonym">Candida lipolytica</name>
    <dbReference type="NCBI Taxonomy" id="284591"/>
    <lineage>
        <taxon>Eukaryota</taxon>
        <taxon>Fungi</taxon>
        <taxon>Dikarya</taxon>
        <taxon>Ascomycota</taxon>
        <taxon>Saccharomycotina</taxon>
        <taxon>Dipodascomycetes</taxon>
        <taxon>Dipodascales</taxon>
        <taxon>Dipodascales incertae sedis</taxon>
        <taxon>Yarrowia</taxon>
    </lineage>
</organism>
<dbReference type="OrthoDB" id="438440at2759"/>
<dbReference type="InterPro" id="IPR029058">
    <property type="entry name" value="AB_hydrolase_fold"/>
</dbReference>
<dbReference type="OMA" id="HAGEVYI"/>
<dbReference type="AlphaFoldDB" id="F2Z6D8"/>
<evidence type="ECO:0000256" key="4">
    <source>
        <dbReference type="SAM" id="SignalP"/>
    </source>
</evidence>
<dbReference type="GO" id="GO:0006629">
    <property type="term" value="P:lipid metabolic process"/>
    <property type="evidence" value="ECO:0007669"/>
    <property type="project" value="InterPro"/>
</dbReference>
<feature type="domain" description="Fungal lipase-type" evidence="5">
    <location>
        <begin position="161"/>
        <end position="309"/>
    </location>
</feature>
<dbReference type="InterPro" id="IPR002921">
    <property type="entry name" value="Fungal_lipase-type"/>
</dbReference>
<dbReference type="KEGG" id="yli:2911518"/>
<dbReference type="SMR" id="F2Z6D8"/>
<dbReference type="FunCoup" id="F2Z6D8">
    <property type="interactions" value="9"/>
</dbReference>
<dbReference type="RefSeq" id="XP_503467.1">
    <property type="nucleotide sequence ID" value="XM_503467.1"/>
</dbReference>
<dbReference type="Proteomes" id="UP000001300">
    <property type="component" value="Chromosome E"/>
</dbReference>
<proteinExistence type="predicted"/>
<evidence type="ECO:0000256" key="1">
    <source>
        <dbReference type="ARBA" id="ARBA00013279"/>
    </source>
</evidence>
<accession>F2Z6D8</accession>
<evidence type="ECO:0000313" key="7">
    <source>
        <dbReference type="Proteomes" id="UP000001300"/>
    </source>
</evidence>
<dbReference type="EC" id="3.1.1.3" evidence="1"/>
<dbReference type="GO" id="GO:0004806">
    <property type="term" value="F:triacylglycerol lipase activity"/>
    <property type="evidence" value="ECO:0007669"/>
    <property type="project" value="UniProtKB-EC"/>
</dbReference>
<keyword evidence="7" id="KW-1185">Reference proteome</keyword>
<dbReference type="PANTHER" id="PTHR46640">
    <property type="entry name" value="TRIACYLGLYCEROL LIPASE, PUTATIVE (AFU_ORTHOLOGUE AFUA_6G06510)-RELATED"/>
    <property type="match status" value="1"/>
</dbReference>
<sequence>MKFSATLLFCASTLIAAATIAPLAPRGNQTKIINGFQVTDLVNDAGDELLLFKDLTNSSWPGDTSTSTNGVTLYSGAIKAWTSSDVAAVSQTSYNYLEKQAKLANIAYCGGSSLLTAPFTCAYQCKEFPNMKLVSTWGDSRTLSALVAGYLSIDHTDKEIVVGFRGSHTLKDWIVDLMVLRKAVDDSYPGCDNCRVHHGFYSAYKATLARFDNDLKKLVAENPGYRVSVVGHSLGGAVALLAATDFKNRGYDTYLTTFGQPVVGNTGFANYVDDLWFGSETPNTLSGDSSRRYYRVTHKSDVVPRVPFWPGYTPNAGEVYISVAEINPPVSALRYCDGEVNDQCLHGNSLLSLINLTAHHNYFIYIGGDC</sequence>
<dbReference type="EMBL" id="CR382131">
    <property type="protein sequence ID" value="CAG79046.1"/>
    <property type="molecule type" value="Genomic_DNA"/>
</dbReference>
<keyword evidence="2 4" id="KW-0732">Signal</keyword>
<evidence type="ECO:0000256" key="2">
    <source>
        <dbReference type="ARBA" id="ARBA00022729"/>
    </source>
</evidence>
<dbReference type="ESTHER" id="yarli-LIP5">
    <property type="family name" value="Lipase_3"/>
</dbReference>
<name>F2Z6D8_YARLI</name>
<dbReference type="Gene3D" id="3.40.50.1820">
    <property type="entry name" value="alpha/beta hydrolase"/>
    <property type="match status" value="1"/>
</dbReference>
<dbReference type="SUPFAM" id="SSF53474">
    <property type="entry name" value="alpha/beta-Hydrolases"/>
    <property type="match status" value="1"/>
</dbReference>
<dbReference type="CDD" id="cd00519">
    <property type="entry name" value="Lipase_3"/>
    <property type="match status" value="1"/>
</dbReference>
<dbReference type="VEuPathDB" id="FungiDB:YALI0_E02640g"/>
<dbReference type="HOGENOM" id="CLU_032957_3_2_1"/>
<evidence type="ECO:0000313" key="6">
    <source>
        <dbReference type="EMBL" id="CAG79046.1"/>
    </source>
</evidence>
<reference evidence="6 7" key="1">
    <citation type="journal article" date="2004" name="Nature">
        <title>Genome evolution in yeasts.</title>
        <authorList>
            <consortium name="Genolevures"/>
            <person name="Dujon B."/>
            <person name="Sherman D."/>
            <person name="Fischer G."/>
            <person name="Durrens P."/>
            <person name="Casaregola S."/>
            <person name="Lafontaine I."/>
            <person name="de Montigny J."/>
            <person name="Marck C."/>
            <person name="Neuveglise C."/>
            <person name="Talla E."/>
            <person name="Goffard N."/>
            <person name="Frangeul L."/>
            <person name="Aigle M."/>
            <person name="Anthouard V."/>
            <person name="Babour A."/>
            <person name="Barbe V."/>
            <person name="Barnay S."/>
            <person name="Blanchin S."/>
            <person name="Beckerich J.M."/>
            <person name="Beyne E."/>
            <person name="Bleykasten C."/>
            <person name="Boisrame A."/>
            <person name="Boyer J."/>
            <person name="Cattolico L."/>
            <person name="Confanioleri F."/>
            <person name="de Daruvar A."/>
            <person name="Despons L."/>
            <person name="Fabre E."/>
            <person name="Fairhead C."/>
            <person name="Ferry-Dumazet H."/>
            <person name="Groppi A."/>
            <person name="Hantraye F."/>
            <person name="Hennequin C."/>
            <person name="Jauniaux N."/>
            <person name="Joyet P."/>
            <person name="Kachouri R."/>
            <person name="Kerrest A."/>
            <person name="Koszul R."/>
            <person name="Lemaire M."/>
            <person name="Lesur I."/>
            <person name="Ma L."/>
            <person name="Muller H."/>
            <person name="Nicaud J.M."/>
            <person name="Nikolski M."/>
            <person name="Oztas S."/>
            <person name="Ozier-Kalogeropoulos O."/>
            <person name="Pellenz S."/>
            <person name="Potier S."/>
            <person name="Richard G.F."/>
            <person name="Straub M.L."/>
            <person name="Suleau A."/>
            <person name="Swennene D."/>
            <person name="Tekaia F."/>
            <person name="Wesolowski-Louvel M."/>
            <person name="Westhof E."/>
            <person name="Wirth B."/>
            <person name="Zeniou-Meyer M."/>
            <person name="Zivanovic I."/>
            <person name="Bolotin-Fukuhara M."/>
            <person name="Thierry A."/>
            <person name="Bouchier C."/>
            <person name="Caudron B."/>
            <person name="Scarpelli C."/>
            <person name="Gaillardin C."/>
            <person name="Weissenbach J."/>
            <person name="Wincker P."/>
            <person name="Souciet J.L."/>
        </authorList>
    </citation>
    <scope>NUCLEOTIDE SEQUENCE [LARGE SCALE GENOMIC DNA]</scope>
    <source>
        <strain evidence="7">CLIB 122 / E 150</strain>
    </source>
</reference>